<feature type="domain" description="4Fe-4S ferredoxin-type" evidence="4">
    <location>
        <begin position="59"/>
        <end position="88"/>
    </location>
</feature>
<dbReference type="SUPFAM" id="SSF52540">
    <property type="entry name" value="P-loop containing nucleoside triphosphate hydrolases"/>
    <property type="match status" value="1"/>
</dbReference>
<accession>A0A1G7NYX1</accession>
<dbReference type="GO" id="GO:0051536">
    <property type="term" value="F:iron-sulfur cluster binding"/>
    <property type="evidence" value="ECO:0007669"/>
    <property type="project" value="UniProtKB-KW"/>
</dbReference>
<dbReference type="RefSeq" id="WP_093691793.1">
    <property type="nucleotide sequence ID" value="NZ_FNBU01000029.1"/>
</dbReference>
<keyword evidence="2" id="KW-0408">Iron</keyword>
<keyword evidence="3" id="KW-0411">Iron-sulfur</keyword>
<evidence type="ECO:0000256" key="2">
    <source>
        <dbReference type="ARBA" id="ARBA00023004"/>
    </source>
</evidence>
<organism evidence="5 6">
    <name type="scientific">Sporolituus thermophilus DSM 23256</name>
    <dbReference type="NCBI Taxonomy" id="1123285"/>
    <lineage>
        <taxon>Bacteria</taxon>
        <taxon>Bacillati</taxon>
        <taxon>Bacillota</taxon>
        <taxon>Negativicutes</taxon>
        <taxon>Selenomonadales</taxon>
        <taxon>Sporomusaceae</taxon>
        <taxon>Sporolituus</taxon>
    </lineage>
</organism>
<sequence>MQELVIVSGKGGTGKTSIAAALAYLAPHKVIADCDVDAANFHLIAGAAEREAHGFTAGFEPEIDQTRCTNCGVCTRLCRFDAITSGTLSSPLDCEGCGVCAFNCPQHAIAMREKEAGHWFIADTRLGLLVHAKLGLAVENSGKLVSKVRQEAKKLATAHKYPLIITDGPPGIGCPAIAAISGASLVLAVVEPTLPSRHDLKRLASLVKHFQLPLAVCINKSDLHTENTNAIAAWCADAAIPVVGRIPYSDAFRTAVNQGKTVMDTDDTSVKEPLTSMWRNLAAMLGIADRSNTSFFWSRWLSKFKQW</sequence>
<evidence type="ECO:0000259" key="4">
    <source>
        <dbReference type="PROSITE" id="PS51379"/>
    </source>
</evidence>
<dbReference type="CDD" id="cd03110">
    <property type="entry name" value="SIMIBI_bact_arch"/>
    <property type="match status" value="1"/>
</dbReference>
<dbReference type="PROSITE" id="PS51379">
    <property type="entry name" value="4FE4S_FER_2"/>
    <property type="match status" value="2"/>
</dbReference>
<evidence type="ECO:0000313" key="5">
    <source>
        <dbReference type="EMBL" id="SDF78390.1"/>
    </source>
</evidence>
<proteinExistence type="predicted"/>
<dbReference type="OrthoDB" id="9778602at2"/>
<dbReference type="Gene3D" id="3.30.70.20">
    <property type="match status" value="1"/>
</dbReference>
<dbReference type="InterPro" id="IPR017896">
    <property type="entry name" value="4Fe4S_Fe-S-bd"/>
</dbReference>
<dbReference type="PROSITE" id="PS00198">
    <property type="entry name" value="4FE4S_FER_1"/>
    <property type="match status" value="1"/>
</dbReference>
<dbReference type="PANTHER" id="PTHR43534">
    <property type="entry name" value="MIND SUPERFAMILY P-LOOP ATPASE CONTAINING AN INSERTED FERREDOXIN DOMAIN"/>
    <property type="match status" value="1"/>
</dbReference>
<dbReference type="GO" id="GO:0046872">
    <property type="term" value="F:metal ion binding"/>
    <property type="evidence" value="ECO:0007669"/>
    <property type="project" value="UniProtKB-KW"/>
</dbReference>
<dbReference type="PANTHER" id="PTHR43534:SF1">
    <property type="entry name" value="4FE-4S CLUSTER CONTAINING PARA FAMILY ATPASE PROTEIN"/>
    <property type="match status" value="1"/>
</dbReference>
<dbReference type="EMBL" id="FNBU01000029">
    <property type="protein sequence ID" value="SDF78390.1"/>
    <property type="molecule type" value="Genomic_DNA"/>
</dbReference>
<reference evidence="6" key="1">
    <citation type="submission" date="2016-10" db="EMBL/GenBank/DDBJ databases">
        <authorList>
            <person name="Varghese N."/>
            <person name="Submissions S."/>
        </authorList>
    </citation>
    <scope>NUCLEOTIDE SEQUENCE [LARGE SCALE GENOMIC DNA]</scope>
    <source>
        <strain evidence="6">DSM 23256</strain>
    </source>
</reference>
<dbReference type="Pfam" id="PF00037">
    <property type="entry name" value="Fer4"/>
    <property type="match status" value="1"/>
</dbReference>
<dbReference type="Gene3D" id="3.40.50.300">
    <property type="entry name" value="P-loop containing nucleotide triphosphate hydrolases"/>
    <property type="match status" value="1"/>
</dbReference>
<dbReference type="InterPro" id="IPR002586">
    <property type="entry name" value="CobQ/CobB/MinD/ParA_Nub-bd_dom"/>
</dbReference>
<protein>
    <submittedName>
        <fullName evidence="5">MinD superfamily P-loop ATPase, contains an inserted ferredoxin domain</fullName>
    </submittedName>
</protein>
<evidence type="ECO:0000256" key="3">
    <source>
        <dbReference type="ARBA" id="ARBA00023014"/>
    </source>
</evidence>
<feature type="domain" description="4Fe-4S ferredoxin-type" evidence="4">
    <location>
        <begin position="94"/>
        <end position="114"/>
    </location>
</feature>
<gene>
    <name evidence="5" type="ORF">SAMN05660235_02745</name>
</gene>
<dbReference type="AlphaFoldDB" id="A0A1G7NYX1"/>
<dbReference type="STRING" id="1123285.SAMN05660235_02745"/>
<evidence type="ECO:0000256" key="1">
    <source>
        <dbReference type="ARBA" id="ARBA00022723"/>
    </source>
</evidence>
<dbReference type="InterPro" id="IPR027417">
    <property type="entry name" value="P-loop_NTPase"/>
</dbReference>
<name>A0A1G7NYX1_9FIRM</name>
<evidence type="ECO:0000313" key="6">
    <source>
        <dbReference type="Proteomes" id="UP000243333"/>
    </source>
</evidence>
<keyword evidence="1" id="KW-0479">Metal-binding</keyword>
<dbReference type="InterPro" id="IPR017900">
    <property type="entry name" value="4Fe4S_Fe_S_CS"/>
</dbReference>
<dbReference type="Pfam" id="PF01656">
    <property type="entry name" value="CbiA"/>
    <property type="match status" value="1"/>
</dbReference>
<dbReference type="Proteomes" id="UP000243333">
    <property type="component" value="Unassembled WGS sequence"/>
</dbReference>
<keyword evidence="6" id="KW-1185">Reference proteome</keyword>